<gene>
    <name evidence="5" type="ORF">PVAND_004665</name>
</gene>
<keyword evidence="6" id="KW-1185">Reference proteome</keyword>
<dbReference type="Gene3D" id="2.60.40.10">
    <property type="entry name" value="Immunoglobulins"/>
    <property type="match status" value="1"/>
</dbReference>
<dbReference type="SMART" id="SM00672">
    <property type="entry name" value="CAP10"/>
    <property type="match status" value="1"/>
</dbReference>
<sequence length="483" mass="56952">MIKLLIILIKLTSTLCWIHDAKVIDADLIENNILPVNYFFVQFNNVYGLNITHLTAVDQNLFQFSIKSNKCKRISSEKIYTGDGLFIIRFKVFEKCHNIEIDLKFRGRNLKNSPLCIKSIYPENCNCPRNLKKIQNSMKCGATYEQIKEDLKPFEKINFTELKTYAKKNFQDSRHSSVCNYVIKENKVFRKCYGKYVGFKMFMDSILLSLTRKAILPDVEFFINLGDWPLIKKSAKNGEKFPMFSWCGSQETFDIVIPTYDLTESTLNMQYRVVLDILSVQKEKYHWNDKINKAFFRGRDSRRERLDLVTLAKQFPQLFNSSITNFFFYTDEIDTYGPKSSHISFFDFFEYKYQINVDGTVAAYRFPYLLAGNSAVLKQDSQYYEHFYRHLKPFVHYIPFNRDPKIDLVEKVKWLKENENEAKKITKASTQFVRDNLLPRNTFCYFFSVLEKFADKIVSKIEVDNDMELVSDDKNIECSCKNL</sequence>
<dbReference type="InterPro" id="IPR051091">
    <property type="entry name" value="O-Glucosyltr/Glycosyltrsf_90"/>
</dbReference>
<dbReference type="AlphaFoldDB" id="A0A9J6BXM9"/>
<feature type="signal peptide" evidence="3">
    <location>
        <begin position="1"/>
        <end position="16"/>
    </location>
</feature>
<name>A0A9J6BXM9_POLVA</name>
<dbReference type="Pfam" id="PF05686">
    <property type="entry name" value="Glyco_transf_90"/>
    <property type="match status" value="1"/>
</dbReference>
<comment type="function">
    <text evidence="2">Protein O-glucosyltransferase. Catalyzes the reaction that attaches glucose through an O-glycosidic linkage to a conserved serine residue found in the consensus sequence C-X-S-X-[PA]-C in epidermal growth factor-like repeats. Regulates Notch signaling by glucosylating Notch in the ER, glucosylation is required for the correct folding and cleavage of Notch.</text>
</comment>
<evidence type="ECO:0000313" key="5">
    <source>
        <dbReference type="EMBL" id="KAG5674713.1"/>
    </source>
</evidence>
<dbReference type="GO" id="GO:0005788">
    <property type="term" value="C:endoplasmic reticulum lumen"/>
    <property type="evidence" value="ECO:0007669"/>
    <property type="project" value="UniProtKB-SubCell"/>
</dbReference>
<dbReference type="OrthoDB" id="541052at2759"/>
<accession>A0A9J6BXM9</accession>
<dbReference type="GO" id="GO:0046527">
    <property type="term" value="F:glucosyltransferase activity"/>
    <property type="evidence" value="ECO:0007669"/>
    <property type="project" value="TreeGrafter"/>
</dbReference>
<organism evidence="5 6">
    <name type="scientific">Polypedilum vanderplanki</name>
    <name type="common">Sleeping chironomid midge</name>
    <dbReference type="NCBI Taxonomy" id="319348"/>
    <lineage>
        <taxon>Eukaryota</taxon>
        <taxon>Metazoa</taxon>
        <taxon>Ecdysozoa</taxon>
        <taxon>Arthropoda</taxon>
        <taxon>Hexapoda</taxon>
        <taxon>Insecta</taxon>
        <taxon>Pterygota</taxon>
        <taxon>Neoptera</taxon>
        <taxon>Endopterygota</taxon>
        <taxon>Diptera</taxon>
        <taxon>Nematocera</taxon>
        <taxon>Chironomoidea</taxon>
        <taxon>Chironomidae</taxon>
        <taxon>Chironominae</taxon>
        <taxon>Polypedilum</taxon>
        <taxon>Polypedilum</taxon>
    </lineage>
</organism>
<comment type="subcellular location">
    <subcellularLocation>
        <location evidence="1">Endoplasmic reticulum lumen</location>
    </subcellularLocation>
</comment>
<evidence type="ECO:0000256" key="2">
    <source>
        <dbReference type="ARBA" id="ARBA00045690"/>
    </source>
</evidence>
<feature type="domain" description="Glycosyl transferase CAP10" evidence="4">
    <location>
        <begin position="215"/>
        <end position="460"/>
    </location>
</feature>
<feature type="chain" id="PRO_5039935158" description="Glycosyl transferase CAP10 domain-containing protein" evidence="3">
    <location>
        <begin position="17"/>
        <end position="483"/>
    </location>
</feature>
<evidence type="ECO:0000313" key="6">
    <source>
        <dbReference type="Proteomes" id="UP001107558"/>
    </source>
</evidence>
<dbReference type="InterPro" id="IPR006598">
    <property type="entry name" value="CAP10"/>
</dbReference>
<protein>
    <recommendedName>
        <fullName evidence="4">Glycosyl transferase CAP10 domain-containing protein</fullName>
    </recommendedName>
</protein>
<dbReference type="PANTHER" id="PTHR12203">
    <property type="entry name" value="KDEL LYS-ASP-GLU-LEU CONTAINING - RELATED"/>
    <property type="match status" value="1"/>
</dbReference>
<evidence type="ECO:0000256" key="3">
    <source>
        <dbReference type="SAM" id="SignalP"/>
    </source>
</evidence>
<keyword evidence="3" id="KW-0732">Signal</keyword>
<dbReference type="InterPro" id="IPR013783">
    <property type="entry name" value="Ig-like_fold"/>
</dbReference>
<evidence type="ECO:0000259" key="4">
    <source>
        <dbReference type="SMART" id="SM00672"/>
    </source>
</evidence>
<dbReference type="Proteomes" id="UP001107558">
    <property type="component" value="Chromosome 2"/>
</dbReference>
<dbReference type="PANTHER" id="PTHR12203:SF122">
    <property type="entry name" value="GLYCOSYL TRANSFERASE CAP10 DOMAIN-CONTAINING PROTEIN"/>
    <property type="match status" value="1"/>
</dbReference>
<evidence type="ECO:0000256" key="1">
    <source>
        <dbReference type="ARBA" id="ARBA00004319"/>
    </source>
</evidence>
<dbReference type="EMBL" id="JADBJN010000002">
    <property type="protein sequence ID" value="KAG5674713.1"/>
    <property type="molecule type" value="Genomic_DNA"/>
</dbReference>
<reference evidence="5" key="1">
    <citation type="submission" date="2021-03" db="EMBL/GenBank/DDBJ databases">
        <title>Chromosome level genome of the anhydrobiotic midge Polypedilum vanderplanki.</title>
        <authorList>
            <person name="Yoshida Y."/>
            <person name="Kikawada T."/>
            <person name="Gusev O."/>
        </authorList>
    </citation>
    <scope>NUCLEOTIDE SEQUENCE</scope>
    <source>
        <strain evidence="5">NIAS01</strain>
        <tissue evidence="5">Whole body or cell culture</tissue>
    </source>
</reference>
<comment type="caution">
    <text evidence="5">The sequence shown here is derived from an EMBL/GenBank/DDBJ whole genome shotgun (WGS) entry which is preliminary data.</text>
</comment>
<proteinExistence type="predicted"/>